<feature type="region of interest" description="Disordered" evidence="1">
    <location>
        <begin position="88"/>
        <end position="109"/>
    </location>
</feature>
<proteinExistence type="predicted"/>
<reference evidence="3 4" key="1">
    <citation type="submission" date="2013-10" db="EMBL/GenBank/DDBJ databases">
        <title>Salinisphaera japonica YTM-1 Genome Sequencing.</title>
        <authorList>
            <person name="Lai Q."/>
            <person name="Li C."/>
            <person name="Shao Z."/>
        </authorList>
    </citation>
    <scope>NUCLEOTIDE SEQUENCE [LARGE SCALE GENOMIC DNA]</scope>
    <source>
        <strain evidence="3 4">YTM-1</strain>
    </source>
</reference>
<accession>A0A423Q0P9</accession>
<evidence type="ECO:0000313" key="4">
    <source>
        <dbReference type="Proteomes" id="UP000285310"/>
    </source>
</evidence>
<keyword evidence="2" id="KW-0732">Signal</keyword>
<dbReference type="Proteomes" id="UP000285310">
    <property type="component" value="Unassembled WGS sequence"/>
</dbReference>
<feature type="signal peptide" evidence="2">
    <location>
        <begin position="1"/>
        <end position="26"/>
    </location>
</feature>
<evidence type="ECO:0000256" key="2">
    <source>
        <dbReference type="SAM" id="SignalP"/>
    </source>
</evidence>
<sequence length="109" mass="11647">MKRFIAQLLVMIVMLGSVLASPAVMAWSMESETRMDDCALCQNELSNQPHSASATASCAVAACAMVASMNRTDMPVFHPAPAALFPPPSAHRGRLLDGPDPFPPRDLHA</sequence>
<evidence type="ECO:0000313" key="3">
    <source>
        <dbReference type="EMBL" id="ROO31841.1"/>
    </source>
</evidence>
<name>A0A423Q0P9_9GAMM</name>
<dbReference type="AlphaFoldDB" id="A0A423Q0P9"/>
<gene>
    <name evidence="3" type="ORF">SAJA_02500</name>
</gene>
<keyword evidence="4" id="KW-1185">Reference proteome</keyword>
<dbReference type="InParanoid" id="A0A423Q0P9"/>
<evidence type="ECO:0000256" key="1">
    <source>
        <dbReference type="SAM" id="MobiDB-lite"/>
    </source>
</evidence>
<protein>
    <submittedName>
        <fullName evidence="3">Uncharacterized protein</fullName>
    </submittedName>
</protein>
<comment type="caution">
    <text evidence="3">The sequence shown here is derived from an EMBL/GenBank/DDBJ whole genome shotgun (WGS) entry which is preliminary data.</text>
</comment>
<organism evidence="3 4">
    <name type="scientific">Salinisphaera japonica YTM-1</name>
    <dbReference type="NCBI Taxonomy" id="1209778"/>
    <lineage>
        <taxon>Bacteria</taxon>
        <taxon>Pseudomonadati</taxon>
        <taxon>Pseudomonadota</taxon>
        <taxon>Gammaproteobacteria</taxon>
        <taxon>Salinisphaerales</taxon>
        <taxon>Salinisphaeraceae</taxon>
        <taxon>Salinisphaera</taxon>
    </lineage>
</organism>
<feature type="chain" id="PRO_5019337444" evidence="2">
    <location>
        <begin position="27"/>
        <end position="109"/>
    </location>
</feature>
<dbReference type="RefSeq" id="WP_123657076.1">
    <property type="nucleotide sequence ID" value="NZ_AYKG01000004.1"/>
</dbReference>
<dbReference type="EMBL" id="AYKG01000004">
    <property type="protein sequence ID" value="ROO31841.1"/>
    <property type="molecule type" value="Genomic_DNA"/>
</dbReference>
<dbReference type="OrthoDB" id="7065184at2"/>